<dbReference type="AlphaFoldDB" id="A0A6V8LMS6"/>
<feature type="domain" description="Transcriptional repressor PaaX-like central Cas2-like" evidence="3">
    <location>
        <begin position="111"/>
        <end position="193"/>
    </location>
</feature>
<organism evidence="4 5">
    <name type="scientific">Phytohabitans rumicis</name>
    <dbReference type="NCBI Taxonomy" id="1076125"/>
    <lineage>
        <taxon>Bacteria</taxon>
        <taxon>Bacillati</taxon>
        <taxon>Actinomycetota</taxon>
        <taxon>Actinomycetes</taxon>
        <taxon>Micromonosporales</taxon>
        <taxon>Micromonosporaceae</taxon>
    </lineage>
</organism>
<dbReference type="PANTHER" id="PTHR30319">
    <property type="entry name" value="PHENYLACETIC ACID REGULATOR-RELATED TRANSCRIPTIONAL REPRESSOR"/>
    <property type="match status" value="1"/>
</dbReference>
<dbReference type="InterPro" id="IPR011965">
    <property type="entry name" value="PaaX_trns_reg"/>
</dbReference>
<dbReference type="EMBL" id="BLPG01000002">
    <property type="protein sequence ID" value="GFJ96178.1"/>
    <property type="molecule type" value="Genomic_DNA"/>
</dbReference>
<dbReference type="Gene3D" id="3.30.70.2650">
    <property type="match status" value="1"/>
</dbReference>
<proteinExistence type="predicted"/>
<dbReference type="PIRSF" id="PIRSF020623">
    <property type="entry name" value="PaaX"/>
    <property type="match status" value="1"/>
</dbReference>
<gene>
    <name evidence="4" type="primary">paaX_4</name>
    <name evidence="4" type="ORF">Prum_098200</name>
</gene>
<dbReference type="Gene3D" id="1.20.58.1460">
    <property type="match status" value="1"/>
</dbReference>
<keyword evidence="5" id="KW-1185">Reference proteome</keyword>
<comment type="caution">
    <text evidence="4">The sequence shown here is derived from an EMBL/GenBank/DDBJ whole genome shotgun (WGS) entry which is preliminary data.</text>
</comment>
<sequence length="285" mass="31789">MARGTDTTTRPVLTRRHSVGAASARSLLLTVLGEFALPSGKPAWTSALVHVLGGLGAEEKSARQAIARTAADGWIVSERDGRRVRWVLTPVGRRLLTEGTERIYTHGASRQVWDGRWLIVMATVPETQRKLRHKLQTQLAWAGFGNPTAGMWVSPHPEREAEVKQIMHDLGLDATALSFTGPFAGVGSERSLVQRAWDLDDVEAHYEAFMDEFSGVRPEPGDATLLAQVRLVHEWRRFPFLDPLLPDELLPPRWLGQRARTLFDTQHAAWQDGARQRWEELSAAG</sequence>
<feature type="domain" description="Transcriptional repressor PaaX-like N-terminal" evidence="1">
    <location>
        <begin position="23"/>
        <end position="89"/>
    </location>
</feature>
<protein>
    <submittedName>
        <fullName evidence="4">PaaX family transcriptional regulator</fullName>
    </submittedName>
</protein>
<accession>A0A6V8LMS6</accession>
<dbReference type="Pfam" id="PF08223">
    <property type="entry name" value="PaaX_C"/>
    <property type="match status" value="1"/>
</dbReference>
<dbReference type="InterPro" id="IPR013225">
    <property type="entry name" value="PaaX_C"/>
</dbReference>
<evidence type="ECO:0000259" key="1">
    <source>
        <dbReference type="Pfam" id="PF07848"/>
    </source>
</evidence>
<evidence type="ECO:0000259" key="2">
    <source>
        <dbReference type="Pfam" id="PF08223"/>
    </source>
</evidence>
<name>A0A6V8LMS6_9ACTN</name>
<dbReference type="RefSeq" id="WP_173085722.1">
    <property type="nucleotide sequence ID" value="NZ_BAABJB010000052.1"/>
</dbReference>
<dbReference type="InterPro" id="IPR012906">
    <property type="entry name" value="PaaX-like_N"/>
</dbReference>
<evidence type="ECO:0000313" key="4">
    <source>
        <dbReference type="EMBL" id="GFJ96178.1"/>
    </source>
</evidence>
<feature type="domain" description="Transcriptional repressor PaaX-like C-terminal" evidence="2">
    <location>
        <begin position="197"/>
        <end position="279"/>
    </location>
</feature>
<dbReference type="GO" id="GO:0006351">
    <property type="term" value="P:DNA-templated transcription"/>
    <property type="evidence" value="ECO:0007669"/>
    <property type="project" value="InterPro"/>
</dbReference>
<dbReference type="Pfam" id="PF07848">
    <property type="entry name" value="PaaX"/>
    <property type="match status" value="1"/>
</dbReference>
<evidence type="ECO:0000313" key="5">
    <source>
        <dbReference type="Proteomes" id="UP000482960"/>
    </source>
</evidence>
<dbReference type="Gene3D" id="1.10.10.10">
    <property type="entry name" value="Winged helix-like DNA-binding domain superfamily/Winged helix DNA-binding domain"/>
    <property type="match status" value="1"/>
</dbReference>
<reference evidence="4 5" key="2">
    <citation type="submission" date="2020-03" db="EMBL/GenBank/DDBJ databases">
        <authorList>
            <person name="Ichikawa N."/>
            <person name="Kimura A."/>
            <person name="Kitahashi Y."/>
            <person name="Uohara A."/>
        </authorList>
    </citation>
    <scope>NUCLEOTIDE SEQUENCE [LARGE SCALE GENOMIC DNA]</scope>
    <source>
        <strain evidence="4 5">NBRC 108638</strain>
    </source>
</reference>
<dbReference type="Pfam" id="PF20803">
    <property type="entry name" value="PaaX_M"/>
    <property type="match status" value="1"/>
</dbReference>
<dbReference type="PANTHER" id="PTHR30319:SF1">
    <property type="entry name" value="TRANSCRIPTIONAL REPRESSOR PAAX"/>
    <property type="match status" value="1"/>
</dbReference>
<dbReference type="InterPro" id="IPR036388">
    <property type="entry name" value="WH-like_DNA-bd_sf"/>
</dbReference>
<evidence type="ECO:0000259" key="3">
    <source>
        <dbReference type="Pfam" id="PF20803"/>
    </source>
</evidence>
<reference evidence="4 5" key="1">
    <citation type="submission" date="2020-03" db="EMBL/GenBank/DDBJ databases">
        <title>Whole genome shotgun sequence of Phytohabitans rumicis NBRC 108638.</title>
        <authorList>
            <person name="Komaki H."/>
            <person name="Tamura T."/>
        </authorList>
    </citation>
    <scope>NUCLEOTIDE SEQUENCE [LARGE SCALE GENOMIC DNA]</scope>
    <source>
        <strain evidence="4 5">NBRC 108638</strain>
    </source>
</reference>
<dbReference type="Proteomes" id="UP000482960">
    <property type="component" value="Unassembled WGS sequence"/>
</dbReference>
<dbReference type="InterPro" id="IPR048846">
    <property type="entry name" value="PaaX-like_central"/>
</dbReference>